<keyword evidence="9" id="KW-0686">Riboflavin biosynthesis</keyword>
<comment type="pathway">
    <text evidence="5">Cofactor biosynthesis; riboflavin biosynthesis; 2-hydroxy-3-oxobutyl phosphate from D-ribulose 5-phosphate: step 1/1.</text>
</comment>
<dbReference type="EC" id="2.5.1.9" evidence="7"/>
<keyword evidence="14" id="KW-0378">Hydrolase</keyword>
<feature type="repeat" description="Lumazine-binding" evidence="12">
    <location>
        <begin position="93"/>
        <end position="189"/>
    </location>
</feature>
<evidence type="ECO:0000256" key="5">
    <source>
        <dbReference type="ARBA" id="ARBA00004904"/>
    </source>
</evidence>
<dbReference type="InterPro" id="IPR001783">
    <property type="entry name" value="Lumazine-bd"/>
</dbReference>
<comment type="function">
    <text evidence="3">Catalyzes the dismutation of two molecules of 6,7-dimethyl-8-ribityllumazine, resulting in the formation of riboflavin and 5-amino-6-(D-ribitylamino)uracil.</text>
</comment>
<comment type="caution">
    <text evidence="14">The sequence shown here is derived from an EMBL/GenBank/DDBJ whole genome shotgun (WGS) entry which is preliminary data.</text>
</comment>
<dbReference type="CDD" id="cd00402">
    <property type="entry name" value="Riboflavin_synthase_like"/>
    <property type="match status" value="1"/>
</dbReference>
<organism evidence="14 15">
    <name type="scientific">Nonomuraea angiospora</name>
    <dbReference type="NCBI Taxonomy" id="46172"/>
    <lineage>
        <taxon>Bacteria</taxon>
        <taxon>Bacillati</taxon>
        <taxon>Actinomycetota</taxon>
        <taxon>Actinomycetes</taxon>
        <taxon>Streptosporangiales</taxon>
        <taxon>Streptosporangiaceae</taxon>
        <taxon>Nonomuraea</taxon>
    </lineage>
</organism>
<dbReference type="SUPFAM" id="SSF63380">
    <property type="entry name" value="Riboflavin synthase domain-like"/>
    <property type="match status" value="2"/>
</dbReference>
<evidence type="ECO:0000256" key="1">
    <source>
        <dbReference type="ARBA" id="ARBA00000968"/>
    </source>
</evidence>
<dbReference type="InterPro" id="IPR026017">
    <property type="entry name" value="Lumazine-bd_dom"/>
</dbReference>
<dbReference type="PANTHER" id="PTHR21098:SF12">
    <property type="entry name" value="RIBOFLAVIN SYNTHASE"/>
    <property type="match status" value="1"/>
</dbReference>
<feature type="repeat" description="Lumazine-binding" evidence="12">
    <location>
        <begin position="1"/>
        <end position="92"/>
    </location>
</feature>
<dbReference type="InterPro" id="IPR000422">
    <property type="entry name" value="DHBP_synthase_RibB"/>
</dbReference>
<keyword evidence="15" id="KW-1185">Reference proteome</keyword>
<keyword evidence="14" id="KW-0456">Lyase</keyword>
<evidence type="ECO:0000256" key="12">
    <source>
        <dbReference type="PROSITE-ProRule" id="PRU00524"/>
    </source>
</evidence>
<evidence type="ECO:0000256" key="6">
    <source>
        <dbReference type="ARBA" id="ARBA00012153"/>
    </source>
</evidence>
<keyword evidence="10" id="KW-0808">Transferase</keyword>
<dbReference type="PANTHER" id="PTHR21098">
    <property type="entry name" value="RIBOFLAVIN SYNTHASE ALPHA CHAIN"/>
    <property type="match status" value="1"/>
</dbReference>
<name>A0ABR9LQM8_9ACTN</name>
<dbReference type="Gene3D" id="3.90.870.10">
    <property type="entry name" value="DHBP synthase"/>
    <property type="match status" value="1"/>
</dbReference>
<protein>
    <recommendedName>
        <fullName evidence="8">Riboflavin synthase</fullName>
        <ecNumber evidence="7">2.5.1.9</ecNumber>
        <ecNumber evidence="6">4.1.99.12</ecNumber>
    </recommendedName>
</protein>
<evidence type="ECO:0000256" key="8">
    <source>
        <dbReference type="ARBA" id="ARBA00013950"/>
    </source>
</evidence>
<dbReference type="InterPro" id="IPR023366">
    <property type="entry name" value="ATP_synth_asu-like_sf"/>
</dbReference>
<feature type="domain" description="Lumazine-binding" evidence="13">
    <location>
        <begin position="1"/>
        <end position="92"/>
    </location>
</feature>
<dbReference type="EC" id="4.1.99.12" evidence="6"/>
<dbReference type="Gene3D" id="2.40.30.20">
    <property type="match status" value="2"/>
</dbReference>
<feature type="domain" description="Lumazine-binding" evidence="13">
    <location>
        <begin position="93"/>
        <end position="189"/>
    </location>
</feature>
<dbReference type="SUPFAM" id="SSF55821">
    <property type="entry name" value="YrdC/RibB"/>
    <property type="match status" value="1"/>
</dbReference>
<dbReference type="NCBIfam" id="NF006767">
    <property type="entry name" value="PRK09289.1"/>
    <property type="match status" value="1"/>
</dbReference>
<evidence type="ECO:0000256" key="3">
    <source>
        <dbReference type="ARBA" id="ARBA00002803"/>
    </source>
</evidence>
<accession>A0ABR9LQM8</accession>
<evidence type="ECO:0000256" key="9">
    <source>
        <dbReference type="ARBA" id="ARBA00022619"/>
    </source>
</evidence>
<dbReference type="Proteomes" id="UP000633509">
    <property type="component" value="Unassembled WGS sequence"/>
</dbReference>
<dbReference type="Pfam" id="PF00677">
    <property type="entry name" value="Lum_binding"/>
    <property type="match status" value="2"/>
</dbReference>
<evidence type="ECO:0000256" key="2">
    <source>
        <dbReference type="ARBA" id="ARBA00002284"/>
    </source>
</evidence>
<sequence>MFTGNIQEIGTVVAVDETRIAVSAPRAAAGAPGSICLNGVGLTVLRTAHETHLLEAGLSAETRRRSTLDQIGAGTRVNVETPLTLGDPLAGHLVQGNVDAVGKIVRIDDEGVARRLWIKPPERFLSMVVAKGQIAVDGVSLTVAEVSRDRFSVALIPLTLQATTLSELSVGDRVNLEPDLVVRLARRRLPDLARSVTEVVAALPWAGRLSGARGVQQALTQLAAGGAVMIWDPDREGEGDVVFAGARLRPEAFTFLLTQVCGHPTVPCAPEVLDRLEIGPVPGPGDRHGTRPHVPVDLTSGTATGVSAAERAATVRRLAHPDARPADFLRPGHVFPLAARPGGLAERAGHTEATVAMCVAAGLPPVGVCCEVMNPDGTMADAADLEIAALRWGLPLLDVADLGKHL</sequence>
<dbReference type="EMBL" id="JADBEK010000001">
    <property type="protein sequence ID" value="MBE1582917.1"/>
    <property type="molecule type" value="Genomic_DNA"/>
</dbReference>
<gene>
    <name evidence="14" type="ORF">H4W80_001175</name>
</gene>
<evidence type="ECO:0000259" key="13">
    <source>
        <dbReference type="PROSITE" id="PS51177"/>
    </source>
</evidence>
<evidence type="ECO:0000313" key="15">
    <source>
        <dbReference type="Proteomes" id="UP000633509"/>
    </source>
</evidence>
<comment type="function">
    <text evidence="2">Catalyzes the conversion of D-ribulose 5-phosphate to formate and 3,4-dihydroxy-2-butanone 4-phosphate.</text>
</comment>
<dbReference type="InterPro" id="IPR017938">
    <property type="entry name" value="Riboflavin_synthase-like_b-brl"/>
</dbReference>
<proteinExistence type="predicted"/>
<dbReference type="GO" id="GO:0003935">
    <property type="term" value="F:GTP cyclohydrolase II activity"/>
    <property type="evidence" value="ECO:0007669"/>
    <property type="project" value="UniProtKB-EC"/>
</dbReference>
<dbReference type="GO" id="GO:0008686">
    <property type="term" value="F:3,4-dihydroxy-2-butanone-4-phosphate synthase activity"/>
    <property type="evidence" value="ECO:0007669"/>
    <property type="project" value="UniProtKB-EC"/>
</dbReference>
<dbReference type="InterPro" id="IPR017945">
    <property type="entry name" value="DHBP_synth_RibB-like_a/b_dom"/>
</dbReference>
<evidence type="ECO:0000256" key="4">
    <source>
        <dbReference type="ARBA" id="ARBA00004887"/>
    </source>
</evidence>
<evidence type="ECO:0000256" key="11">
    <source>
        <dbReference type="ARBA" id="ARBA00022737"/>
    </source>
</evidence>
<evidence type="ECO:0000313" key="14">
    <source>
        <dbReference type="EMBL" id="MBE1582917.1"/>
    </source>
</evidence>
<dbReference type="RefSeq" id="WP_192784104.1">
    <property type="nucleotide sequence ID" value="NZ_JADBEK010000001.1"/>
</dbReference>
<comment type="catalytic activity">
    <reaction evidence="1">
        <text>2 6,7-dimethyl-8-(1-D-ribityl)lumazine + H(+) = 5-amino-6-(D-ribitylamino)uracil + riboflavin</text>
        <dbReference type="Rhea" id="RHEA:20772"/>
        <dbReference type="ChEBI" id="CHEBI:15378"/>
        <dbReference type="ChEBI" id="CHEBI:15934"/>
        <dbReference type="ChEBI" id="CHEBI:57986"/>
        <dbReference type="ChEBI" id="CHEBI:58201"/>
        <dbReference type="EC" id="2.5.1.9"/>
    </reaction>
</comment>
<dbReference type="Pfam" id="PF00926">
    <property type="entry name" value="DHBP_synthase"/>
    <property type="match status" value="1"/>
</dbReference>
<evidence type="ECO:0000256" key="10">
    <source>
        <dbReference type="ARBA" id="ARBA00022679"/>
    </source>
</evidence>
<comment type="pathway">
    <text evidence="4">Cofactor biosynthesis; riboflavin biosynthesis; riboflavin from 2-hydroxy-3-oxobutyl phosphate and 5-amino-6-(D-ribitylamino)uracil: step 2/2.</text>
</comment>
<reference evidence="14 15" key="1">
    <citation type="submission" date="2020-10" db="EMBL/GenBank/DDBJ databases">
        <title>Sequencing the genomes of 1000 actinobacteria strains.</title>
        <authorList>
            <person name="Klenk H.-P."/>
        </authorList>
    </citation>
    <scope>NUCLEOTIDE SEQUENCE [LARGE SCALE GENOMIC DNA]</scope>
    <source>
        <strain evidence="14 15">DSM 43173</strain>
    </source>
</reference>
<evidence type="ECO:0000256" key="7">
    <source>
        <dbReference type="ARBA" id="ARBA00012827"/>
    </source>
</evidence>
<dbReference type="PROSITE" id="PS51177">
    <property type="entry name" value="LUMAZINE_BIND"/>
    <property type="match status" value="2"/>
</dbReference>
<keyword evidence="11" id="KW-0677">Repeat</keyword>